<gene>
    <name evidence="1" type="ORF">L2E82_20548</name>
</gene>
<accession>A0ACB9DTP8</accession>
<protein>
    <submittedName>
        <fullName evidence="1">Uncharacterized protein</fullName>
    </submittedName>
</protein>
<sequence length="226" mass="25129">MTFFDPIKKRRILLGWANESSATSEDIAKGWAGIHLIPRKLWLDPSGNKLLQWPIRELEKLRGKMVELSNVKVKKGDTVEVKGITAAQADIDVTFTFSSLDKAELYDPKWGKFPPENVAKSICGIKGAKVQGGLGPFGLVTLASKKLEEYTPVFFRIFKTIDKKHKVLLCSDATLFAEGGMTVISSRVYPTLAVAENAHLHVFNNGSEIVTIKRLNAWSMNTVRIN</sequence>
<comment type="caution">
    <text evidence="1">The sequence shown here is derived from an EMBL/GenBank/DDBJ whole genome shotgun (WGS) entry which is preliminary data.</text>
</comment>
<dbReference type="EMBL" id="CM042012">
    <property type="protein sequence ID" value="KAI3749927.1"/>
    <property type="molecule type" value="Genomic_DNA"/>
</dbReference>
<evidence type="ECO:0000313" key="2">
    <source>
        <dbReference type="Proteomes" id="UP001055811"/>
    </source>
</evidence>
<reference evidence="1 2" key="2">
    <citation type="journal article" date="2022" name="Mol. Ecol. Resour.">
        <title>The genomes of chicory, endive, great burdock and yacon provide insights into Asteraceae paleo-polyploidization history and plant inulin production.</title>
        <authorList>
            <person name="Fan W."/>
            <person name="Wang S."/>
            <person name="Wang H."/>
            <person name="Wang A."/>
            <person name="Jiang F."/>
            <person name="Liu H."/>
            <person name="Zhao H."/>
            <person name="Xu D."/>
            <person name="Zhang Y."/>
        </authorList>
    </citation>
    <scope>NUCLEOTIDE SEQUENCE [LARGE SCALE GENOMIC DNA]</scope>
    <source>
        <strain evidence="2">cv. Punajuju</strain>
        <tissue evidence="1">Leaves</tissue>
    </source>
</reference>
<evidence type="ECO:0000313" key="1">
    <source>
        <dbReference type="EMBL" id="KAI3749927.1"/>
    </source>
</evidence>
<proteinExistence type="predicted"/>
<name>A0ACB9DTP8_CICIN</name>
<dbReference type="Proteomes" id="UP001055811">
    <property type="component" value="Linkage Group LG04"/>
</dbReference>
<reference evidence="2" key="1">
    <citation type="journal article" date="2022" name="Mol. Ecol. Resour.">
        <title>The genomes of chicory, endive, great burdock and yacon provide insights into Asteraceae palaeo-polyploidization history and plant inulin production.</title>
        <authorList>
            <person name="Fan W."/>
            <person name="Wang S."/>
            <person name="Wang H."/>
            <person name="Wang A."/>
            <person name="Jiang F."/>
            <person name="Liu H."/>
            <person name="Zhao H."/>
            <person name="Xu D."/>
            <person name="Zhang Y."/>
        </authorList>
    </citation>
    <scope>NUCLEOTIDE SEQUENCE [LARGE SCALE GENOMIC DNA]</scope>
    <source>
        <strain evidence="2">cv. Punajuju</strain>
    </source>
</reference>
<keyword evidence="2" id="KW-1185">Reference proteome</keyword>
<organism evidence="1 2">
    <name type="scientific">Cichorium intybus</name>
    <name type="common">Chicory</name>
    <dbReference type="NCBI Taxonomy" id="13427"/>
    <lineage>
        <taxon>Eukaryota</taxon>
        <taxon>Viridiplantae</taxon>
        <taxon>Streptophyta</taxon>
        <taxon>Embryophyta</taxon>
        <taxon>Tracheophyta</taxon>
        <taxon>Spermatophyta</taxon>
        <taxon>Magnoliopsida</taxon>
        <taxon>eudicotyledons</taxon>
        <taxon>Gunneridae</taxon>
        <taxon>Pentapetalae</taxon>
        <taxon>asterids</taxon>
        <taxon>campanulids</taxon>
        <taxon>Asterales</taxon>
        <taxon>Asteraceae</taxon>
        <taxon>Cichorioideae</taxon>
        <taxon>Cichorieae</taxon>
        <taxon>Cichoriinae</taxon>
        <taxon>Cichorium</taxon>
    </lineage>
</organism>